<evidence type="ECO:0000256" key="2">
    <source>
        <dbReference type="ARBA" id="ARBA00022980"/>
    </source>
</evidence>
<dbReference type="GO" id="GO:0003729">
    <property type="term" value="F:mRNA binding"/>
    <property type="evidence" value="ECO:0007669"/>
    <property type="project" value="TreeGrafter"/>
</dbReference>
<dbReference type="OrthoDB" id="250175at2759"/>
<dbReference type="SUPFAM" id="SSF48300">
    <property type="entry name" value="Ribosomal protein L7/12, oligomerisation (N-terminal) domain"/>
    <property type="match status" value="1"/>
</dbReference>
<dbReference type="InterPro" id="IPR000206">
    <property type="entry name" value="Ribosomal_bL12"/>
</dbReference>
<reference evidence="6 7" key="1">
    <citation type="journal article" date="2018" name="Sci. Rep.">
        <title>Genomic signatures of local adaptation to the degree of environmental predictability in rotifers.</title>
        <authorList>
            <person name="Franch-Gras L."/>
            <person name="Hahn C."/>
            <person name="Garcia-Roger E.M."/>
            <person name="Carmona M.J."/>
            <person name="Serra M."/>
            <person name="Gomez A."/>
        </authorList>
    </citation>
    <scope>NUCLEOTIDE SEQUENCE [LARGE SCALE GENOMIC DNA]</scope>
    <source>
        <strain evidence="6">HYR1</strain>
    </source>
</reference>
<dbReference type="STRING" id="10195.A0A3M7RZF3"/>
<dbReference type="InterPro" id="IPR036235">
    <property type="entry name" value="Ribosomal_bL12_oligo_N_sf"/>
</dbReference>
<organism evidence="6 7">
    <name type="scientific">Brachionus plicatilis</name>
    <name type="common">Marine rotifer</name>
    <name type="synonym">Brachionus muelleri</name>
    <dbReference type="NCBI Taxonomy" id="10195"/>
    <lineage>
        <taxon>Eukaryota</taxon>
        <taxon>Metazoa</taxon>
        <taxon>Spiralia</taxon>
        <taxon>Gnathifera</taxon>
        <taxon>Rotifera</taxon>
        <taxon>Eurotatoria</taxon>
        <taxon>Monogononta</taxon>
        <taxon>Pseudotrocha</taxon>
        <taxon>Ploima</taxon>
        <taxon>Brachionidae</taxon>
        <taxon>Brachionus</taxon>
    </lineage>
</organism>
<dbReference type="Proteomes" id="UP000276133">
    <property type="component" value="Unassembled WGS sequence"/>
</dbReference>
<evidence type="ECO:0000313" key="7">
    <source>
        <dbReference type="Proteomes" id="UP000276133"/>
    </source>
</evidence>
<keyword evidence="3" id="KW-0687">Ribonucleoprotein</keyword>
<keyword evidence="7" id="KW-1185">Reference proteome</keyword>
<accession>A0A3M7RZF3</accession>
<gene>
    <name evidence="6" type="ORF">BpHYR1_028887</name>
</gene>
<dbReference type="InterPro" id="IPR014719">
    <property type="entry name" value="Ribosomal_bL12_C/ClpS-like"/>
</dbReference>
<feature type="domain" description="Large ribosomal subunit protein bL12 oligomerization" evidence="5">
    <location>
        <begin position="44"/>
        <end position="90"/>
    </location>
</feature>
<dbReference type="InterPro" id="IPR008932">
    <property type="entry name" value="Ribosomal_bL12_oligo"/>
</dbReference>
<dbReference type="FunFam" id="3.30.1390.10:FF:000001">
    <property type="entry name" value="50S ribosomal protein L7/L12"/>
    <property type="match status" value="1"/>
</dbReference>
<dbReference type="Pfam" id="PF16320">
    <property type="entry name" value="Ribosomal_L12_N"/>
    <property type="match status" value="1"/>
</dbReference>
<evidence type="ECO:0000313" key="6">
    <source>
        <dbReference type="EMBL" id="RNA28862.1"/>
    </source>
</evidence>
<keyword evidence="2" id="KW-0689">Ribosomal protein</keyword>
<evidence type="ECO:0000256" key="3">
    <source>
        <dbReference type="ARBA" id="ARBA00023274"/>
    </source>
</evidence>
<dbReference type="Gene3D" id="1.20.5.710">
    <property type="entry name" value="Single helix bin"/>
    <property type="match status" value="1"/>
</dbReference>
<protein>
    <submittedName>
        <fullName evidence="6">60S ribosomal L7</fullName>
    </submittedName>
</protein>
<dbReference type="EMBL" id="REGN01002326">
    <property type="protein sequence ID" value="RNA28862.1"/>
    <property type="molecule type" value="Genomic_DNA"/>
</dbReference>
<evidence type="ECO:0000256" key="1">
    <source>
        <dbReference type="ARBA" id="ARBA00007197"/>
    </source>
</evidence>
<dbReference type="Pfam" id="PF00542">
    <property type="entry name" value="Ribosomal_L12"/>
    <property type="match status" value="1"/>
</dbReference>
<dbReference type="AlphaFoldDB" id="A0A3M7RZF3"/>
<proteinExistence type="inferred from homology"/>
<dbReference type="GO" id="GO:0003735">
    <property type="term" value="F:structural constituent of ribosome"/>
    <property type="evidence" value="ECO:0007669"/>
    <property type="project" value="InterPro"/>
</dbReference>
<evidence type="ECO:0000259" key="5">
    <source>
        <dbReference type="Pfam" id="PF16320"/>
    </source>
</evidence>
<dbReference type="GO" id="GO:0005762">
    <property type="term" value="C:mitochondrial large ribosomal subunit"/>
    <property type="evidence" value="ECO:0007669"/>
    <property type="project" value="TreeGrafter"/>
</dbReference>
<dbReference type="PANTHER" id="PTHR45987:SF4">
    <property type="entry name" value="LARGE RIBOSOMAL SUBUNIT PROTEIN BL12M"/>
    <property type="match status" value="1"/>
</dbReference>
<dbReference type="Gene3D" id="3.30.1390.10">
    <property type="match status" value="1"/>
</dbReference>
<name>A0A3M7RZF3_BRAPC</name>
<dbReference type="SUPFAM" id="SSF54736">
    <property type="entry name" value="ClpS-like"/>
    <property type="match status" value="1"/>
</dbReference>
<feature type="domain" description="Large ribosomal subunit protein bL12 C-terminal" evidence="4">
    <location>
        <begin position="107"/>
        <end position="175"/>
    </location>
</feature>
<sequence>MLIKSVRLMPVIRSLVQRRALTAQSQVEIKAPQMDGENKDYSTKIVNLVEEISKLNLIEVSDLNELLRKKLNIKDVPMNFAAMPAGAAAAPQEEAEEALPKATKSSFRLKLIKFDDTKKVALIKEIKALGENINLVQAKKFVESLPQVFRDNIPKDEADKLKEQLEKAGATCEIE</sequence>
<comment type="similarity">
    <text evidence="1">Belongs to the bacterial ribosomal protein bL12 family.</text>
</comment>
<evidence type="ECO:0000259" key="4">
    <source>
        <dbReference type="Pfam" id="PF00542"/>
    </source>
</evidence>
<dbReference type="InterPro" id="IPR013823">
    <property type="entry name" value="Ribosomal_bL12_C"/>
</dbReference>
<dbReference type="PANTHER" id="PTHR45987">
    <property type="entry name" value="39S RIBOSOMAL PROTEIN L12"/>
    <property type="match status" value="1"/>
</dbReference>
<comment type="caution">
    <text evidence="6">The sequence shown here is derived from an EMBL/GenBank/DDBJ whole genome shotgun (WGS) entry which is preliminary data.</text>
</comment>
<dbReference type="GO" id="GO:0006412">
    <property type="term" value="P:translation"/>
    <property type="evidence" value="ECO:0007669"/>
    <property type="project" value="InterPro"/>
</dbReference>